<gene>
    <name evidence="4" type="ORF">GPM918_LOCUS17215</name>
    <name evidence="5" type="ORF">SRO942_LOCUS17214</name>
</gene>
<feature type="repeat" description="TPR" evidence="3">
    <location>
        <begin position="401"/>
        <end position="434"/>
    </location>
</feature>
<keyword evidence="1" id="KW-0677">Repeat</keyword>
<dbReference type="InterPro" id="IPR011990">
    <property type="entry name" value="TPR-like_helical_dom_sf"/>
</dbReference>
<dbReference type="PROSITE" id="PS50293">
    <property type="entry name" value="TPR_REGION"/>
    <property type="match status" value="1"/>
</dbReference>
<dbReference type="EMBL" id="CAJOBC010004683">
    <property type="protein sequence ID" value="CAF3837065.1"/>
    <property type="molecule type" value="Genomic_DNA"/>
</dbReference>
<sequence>MLRMSVTKNTKETMIKACRHFYRNDHEEEKNISEFNSHYSSDKAIWWYTRPCFCYRLTNKVLNTQDPDWLYTFRLIITDIHNQLLELYEKSIQKSNPSIDTPPQIIFRGKVVPSSIVYNLQENVSGLISINGFLSATTSEQIRDIYGGRDNPVREGYERVLFQLIVDNHIKTKPFAFIKDYSAIPDESEVLFSIGTVWCIESVVQDEEALWHIVLRSSGEQNQRCVELTDYLKQQIGDIPTLLTLGNFLSEIKDYNKADKYYEILLKELPKNHKDIGAIYNNRGCLQCEKGAYDLAEYYFNCAIKSISAEYPSSIPIAQSNIEVVRCEGTFIFESSCDVLQNTVDLITKSLSSNDRSLGKLYNNIGYIHYKRGQNEVAMKNYQEAINILLKPTNRNPVDLSAVYNNIGVIYFEAKRYDDALKSFQSAIESGLLLLSPTHQWIIDYAKNKKIVLKYIEANCEQR</sequence>
<organism evidence="4 6">
    <name type="scientific">Didymodactylos carnosus</name>
    <dbReference type="NCBI Taxonomy" id="1234261"/>
    <lineage>
        <taxon>Eukaryota</taxon>
        <taxon>Metazoa</taxon>
        <taxon>Spiralia</taxon>
        <taxon>Gnathifera</taxon>
        <taxon>Rotifera</taxon>
        <taxon>Eurotatoria</taxon>
        <taxon>Bdelloidea</taxon>
        <taxon>Philodinida</taxon>
        <taxon>Philodinidae</taxon>
        <taxon>Didymodactylos</taxon>
    </lineage>
</organism>
<evidence type="ECO:0000313" key="4">
    <source>
        <dbReference type="EMBL" id="CAF1069823.1"/>
    </source>
</evidence>
<dbReference type="PROSITE" id="PS50005">
    <property type="entry name" value="TPR"/>
    <property type="match status" value="3"/>
</dbReference>
<dbReference type="PANTHER" id="PTHR45641:SF19">
    <property type="entry name" value="NEPHROCYSTIN-3"/>
    <property type="match status" value="1"/>
</dbReference>
<proteinExistence type="predicted"/>
<keyword evidence="2 3" id="KW-0802">TPR repeat</keyword>
<dbReference type="SUPFAM" id="SSF56399">
    <property type="entry name" value="ADP-ribosylation"/>
    <property type="match status" value="1"/>
</dbReference>
<dbReference type="SMART" id="SM00028">
    <property type="entry name" value="TPR"/>
    <property type="match status" value="4"/>
</dbReference>
<evidence type="ECO:0000256" key="3">
    <source>
        <dbReference type="PROSITE-ProRule" id="PRU00339"/>
    </source>
</evidence>
<dbReference type="AlphaFoldDB" id="A0A814LSJ6"/>
<keyword evidence="6" id="KW-1185">Reference proteome</keyword>
<feature type="repeat" description="TPR" evidence="3">
    <location>
        <begin position="239"/>
        <end position="272"/>
    </location>
</feature>
<dbReference type="Pfam" id="PF00515">
    <property type="entry name" value="TPR_1"/>
    <property type="match status" value="1"/>
</dbReference>
<feature type="repeat" description="TPR" evidence="3">
    <location>
        <begin position="359"/>
        <end position="392"/>
    </location>
</feature>
<dbReference type="SUPFAM" id="SSF48452">
    <property type="entry name" value="TPR-like"/>
    <property type="match status" value="1"/>
</dbReference>
<protein>
    <recommendedName>
        <fullName evidence="7">Tetratricopeptide repeat protein</fullName>
    </recommendedName>
</protein>
<dbReference type="Proteomes" id="UP000681722">
    <property type="component" value="Unassembled WGS sequence"/>
</dbReference>
<dbReference type="InterPro" id="IPR019734">
    <property type="entry name" value="TPR_rpt"/>
</dbReference>
<dbReference type="Gene3D" id="3.90.176.10">
    <property type="entry name" value="Toxin ADP-ribosyltransferase, Chain A, domain 1"/>
    <property type="match status" value="1"/>
</dbReference>
<reference evidence="4" key="1">
    <citation type="submission" date="2021-02" db="EMBL/GenBank/DDBJ databases">
        <authorList>
            <person name="Nowell W R."/>
        </authorList>
    </citation>
    <scope>NUCLEOTIDE SEQUENCE</scope>
</reference>
<dbReference type="OrthoDB" id="19588at2759"/>
<evidence type="ECO:0000313" key="6">
    <source>
        <dbReference type="Proteomes" id="UP000663829"/>
    </source>
</evidence>
<evidence type="ECO:0000256" key="2">
    <source>
        <dbReference type="ARBA" id="ARBA00022803"/>
    </source>
</evidence>
<accession>A0A814LSJ6</accession>
<dbReference type="PANTHER" id="PTHR45641">
    <property type="entry name" value="TETRATRICOPEPTIDE REPEAT PROTEIN (AFU_ORTHOLOGUE AFUA_6G03870)"/>
    <property type="match status" value="1"/>
</dbReference>
<comment type="caution">
    <text evidence="4">The sequence shown here is derived from an EMBL/GenBank/DDBJ whole genome shotgun (WGS) entry which is preliminary data.</text>
</comment>
<dbReference type="Proteomes" id="UP000663829">
    <property type="component" value="Unassembled WGS sequence"/>
</dbReference>
<dbReference type="Gene3D" id="1.25.40.10">
    <property type="entry name" value="Tetratricopeptide repeat domain"/>
    <property type="match status" value="1"/>
</dbReference>
<dbReference type="Pfam" id="PF13181">
    <property type="entry name" value="TPR_8"/>
    <property type="match status" value="1"/>
</dbReference>
<evidence type="ECO:0000256" key="1">
    <source>
        <dbReference type="ARBA" id="ARBA00022737"/>
    </source>
</evidence>
<name>A0A814LSJ6_9BILA</name>
<dbReference type="EMBL" id="CAJNOQ010004683">
    <property type="protein sequence ID" value="CAF1069823.1"/>
    <property type="molecule type" value="Genomic_DNA"/>
</dbReference>
<evidence type="ECO:0000313" key="5">
    <source>
        <dbReference type="EMBL" id="CAF3837065.1"/>
    </source>
</evidence>
<evidence type="ECO:0008006" key="7">
    <source>
        <dbReference type="Google" id="ProtNLM"/>
    </source>
</evidence>